<sequence>MWIPRFRGFREKVLDEAHKSRYSIHPGTTKMYMKRNYWWPGMKYDVTQYVSKCRTCLQVKVTVQQDSAIRNSETFSSERLSKVFMNEIVARHGVPISIVSDRDTRCRPGRALLDFRSVGSLVCDISDRLRSRSIPTERVPLNDFVVDDTLNYVEEPVAILDRKEKRLRKKVVPIVKVQWKHRKGSKATWEPEAEMREHYPHLFSNDAGPAEGIERHGEVFGDRWGYAVVVGSRERNHG</sequence>
<proteinExistence type="predicted"/>
<dbReference type="Proteomes" id="UP001056120">
    <property type="component" value="Linkage Group LG08"/>
</dbReference>
<name>A0ACB9II66_9ASTR</name>
<gene>
    <name evidence="1" type="ORF">L1987_23416</name>
</gene>
<reference evidence="2" key="1">
    <citation type="journal article" date="2022" name="Mol. Ecol. Resour.">
        <title>The genomes of chicory, endive, great burdock and yacon provide insights into Asteraceae palaeo-polyploidization history and plant inulin production.</title>
        <authorList>
            <person name="Fan W."/>
            <person name="Wang S."/>
            <person name="Wang H."/>
            <person name="Wang A."/>
            <person name="Jiang F."/>
            <person name="Liu H."/>
            <person name="Zhao H."/>
            <person name="Xu D."/>
            <person name="Zhang Y."/>
        </authorList>
    </citation>
    <scope>NUCLEOTIDE SEQUENCE [LARGE SCALE GENOMIC DNA]</scope>
    <source>
        <strain evidence="2">cv. Yunnan</strain>
    </source>
</reference>
<keyword evidence="2" id="KW-1185">Reference proteome</keyword>
<comment type="caution">
    <text evidence="1">The sequence shown here is derived from an EMBL/GenBank/DDBJ whole genome shotgun (WGS) entry which is preliminary data.</text>
</comment>
<dbReference type="EMBL" id="CM042025">
    <property type="protein sequence ID" value="KAI3807486.1"/>
    <property type="molecule type" value="Genomic_DNA"/>
</dbReference>
<accession>A0ACB9II66</accession>
<protein>
    <submittedName>
        <fullName evidence="1">Uncharacterized protein</fullName>
    </submittedName>
</protein>
<organism evidence="1 2">
    <name type="scientific">Smallanthus sonchifolius</name>
    <dbReference type="NCBI Taxonomy" id="185202"/>
    <lineage>
        <taxon>Eukaryota</taxon>
        <taxon>Viridiplantae</taxon>
        <taxon>Streptophyta</taxon>
        <taxon>Embryophyta</taxon>
        <taxon>Tracheophyta</taxon>
        <taxon>Spermatophyta</taxon>
        <taxon>Magnoliopsida</taxon>
        <taxon>eudicotyledons</taxon>
        <taxon>Gunneridae</taxon>
        <taxon>Pentapetalae</taxon>
        <taxon>asterids</taxon>
        <taxon>campanulids</taxon>
        <taxon>Asterales</taxon>
        <taxon>Asteraceae</taxon>
        <taxon>Asteroideae</taxon>
        <taxon>Heliantheae alliance</taxon>
        <taxon>Millerieae</taxon>
        <taxon>Smallanthus</taxon>
    </lineage>
</organism>
<evidence type="ECO:0000313" key="1">
    <source>
        <dbReference type="EMBL" id="KAI3807486.1"/>
    </source>
</evidence>
<reference evidence="1 2" key="2">
    <citation type="journal article" date="2022" name="Mol. Ecol. Resour.">
        <title>The genomes of chicory, endive, great burdock and yacon provide insights into Asteraceae paleo-polyploidization history and plant inulin production.</title>
        <authorList>
            <person name="Fan W."/>
            <person name="Wang S."/>
            <person name="Wang H."/>
            <person name="Wang A."/>
            <person name="Jiang F."/>
            <person name="Liu H."/>
            <person name="Zhao H."/>
            <person name="Xu D."/>
            <person name="Zhang Y."/>
        </authorList>
    </citation>
    <scope>NUCLEOTIDE SEQUENCE [LARGE SCALE GENOMIC DNA]</scope>
    <source>
        <strain evidence="2">cv. Yunnan</strain>
        <tissue evidence="1">Leaves</tissue>
    </source>
</reference>
<evidence type="ECO:0000313" key="2">
    <source>
        <dbReference type="Proteomes" id="UP001056120"/>
    </source>
</evidence>